<comment type="similarity">
    <text evidence="8">Belongs to the glycosyltransferase 2 family. CrtQ subfamily.</text>
</comment>
<dbReference type="CDD" id="cd00761">
    <property type="entry name" value="Glyco_tranf_GTA_type"/>
    <property type="match status" value="1"/>
</dbReference>
<evidence type="ECO:0000313" key="13">
    <source>
        <dbReference type="EMBL" id="MFC0566444.1"/>
    </source>
</evidence>
<evidence type="ECO:0000256" key="3">
    <source>
        <dbReference type="ARBA" id="ARBA00022676"/>
    </source>
</evidence>
<accession>A0ABV6P088</accession>
<dbReference type="PANTHER" id="PTHR43646">
    <property type="entry name" value="GLYCOSYLTRANSFERASE"/>
    <property type="match status" value="1"/>
</dbReference>
<dbReference type="InterPro" id="IPR001173">
    <property type="entry name" value="Glyco_trans_2-like"/>
</dbReference>
<dbReference type="PANTHER" id="PTHR43646:SF2">
    <property type="entry name" value="GLYCOSYLTRANSFERASE 2-LIKE DOMAIN-CONTAINING PROTEIN"/>
    <property type="match status" value="1"/>
</dbReference>
<organism evidence="13 14">
    <name type="scientific">Plantactinospora siamensis</name>
    <dbReference type="NCBI Taxonomy" id="555372"/>
    <lineage>
        <taxon>Bacteria</taxon>
        <taxon>Bacillati</taxon>
        <taxon>Actinomycetota</taxon>
        <taxon>Actinomycetes</taxon>
        <taxon>Micromonosporales</taxon>
        <taxon>Micromonosporaceae</taxon>
        <taxon>Plantactinospora</taxon>
    </lineage>
</organism>
<keyword evidence="3" id="KW-0328">Glycosyltransferase</keyword>
<comment type="function">
    <text evidence="6">Catalyzes the glycosylation of 4,4'-diaponeurosporenoate, i.e. the esterification of glucose at the C1'' position with the carboxyl group of 4,4'-diaponeurosporenic acid, to form glycosyl-4,4'-diaponeurosporenoate. This is a step in the biosynthesis of staphyloxanthin, an orange pigment present in most staphylococci strains.</text>
</comment>
<evidence type="ECO:0000259" key="12">
    <source>
        <dbReference type="Pfam" id="PF00535"/>
    </source>
</evidence>
<comment type="caution">
    <text evidence="13">The sequence shown here is derived from an EMBL/GenBank/DDBJ whole genome shotgun (WGS) entry which is preliminary data.</text>
</comment>
<feature type="compositionally biased region" description="Low complexity" evidence="10">
    <location>
        <begin position="311"/>
        <end position="328"/>
    </location>
</feature>
<dbReference type="Gene3D" id="3.90.550.10">
    <property type="entry name" value="Spore Coat Polysaccharide Biosynthesis Protein SpsA, Chain A"/>
    <property type="match status" value="1"/>
</dbReference>
<protein>
    <recommendedName>
        <fullName evidence="9">4,4'-diaponeurosporenoate glycosyltransferase</fullName>
    </recommendedName>
</protein>
<evidence type="ECO:0000256" key="10">
    <source>
        <dbReference type="SAM" id="MobiDB-lite"/>
    </source>
</evidence>
<evidence type="ECO:0000256" key="8">
    <source>
        <dbReference type="ARBA" id="ARBA00038120"/>
    </source>
</evidence>
<dbReference type="SUPFAM" id="SSF53448">
    <property type="entry name" value="Nucleotide-diphospho-sugar transferases"/>
    <property type="match status" value="1"/>
</dbReference>
<feature type="region of interest" description="Disordered" evidence="10">
    <location>
        <begin position="277"/>
        <end position="331"/>
    </location>
</feature>
<keyword evidence="2" id="KW-1003">Cell membrane</keyword>
<sequence length="384" mass="40232">MLAGVIRVERSAHPVSRAAVRLAGARGMEESADVVPRFSVVVPCFNEAGYIAATIDSLRAQRFAGGHEIIVVDNNCTDATAAIARDRGATVVSEPEPGVCAARQRGALVARGDIIVSADADTRYGPDWLNRIDRAFAADDRVVAVVGPCRYADGPAWGRGYARVLFGLVGLIYRLTGRVLYATATNIAVRREHFPGYDTRLTQGGDELDLLRRLRRRGRVAFDPGNPSHSSGRRLARGLLYSVFVSLLVHYLAAYLLNRLFGRRVLGAAPAFRTGGTAGVLGAAPTPRTGETADVLGAAPTPRTGETADVLGAAPTPRTGGTAPAGRRPAGRRRVAGAVGATLAGAVAGAVLLMPTALAGDGMSHTYHSIARLVVDAAHPAGHR</sequence>
<gene>
    <name evidence="13" type="ORF">ACFFHU_20185</name>
</gene>
<keyword evidence="11" id="KW-0812">Transmembrane</keyword>
<keyword evidence="14" id="KW-1185">Reference proteome</keyword>
<keyword evidence="5 11" id="KW-0472">Membrane</keyword>
<name>A0ABV6P088_9ACTN</name>
<keyword evidence="4" id="KW-0808">Transferase</keyword>
<dbReference type="EMBL" id="JBHLUE010000016">
    <property type="protein sequence ID" value="MFC0566444.1"/>
    <property type="molecule type" value="Genomic_DNA"/>
</dbReference>
<keyword evidence="11" id="KW-1133">Transmembrane helix</keyword>
<evidence type="ECO:0000256" key="6">
    <source>
        <dbReference type="ARBA" id="ARBA00037281"/>
    </source>
</evidence>
<evidence type="ECO:0000313" key="14">
    <source>
        <dbReference type="Proteomes" id="UP001589894"/>
    </source>
</evidence>
<reference evidence="13 14" key="1">
    <citation type="submission" date="2024-09" db="EMBL/GenBank/DDBJ databases">
        <authorList>
            <person name="Sun Q."/>
            <person name="Mori K."/>
        </authorList>
    </citation>
    <scope>NUCLEOTIDE SEQUENCE [LARGE SCALE GENOMIC DNA]</scope>
    <source>
        <strain evidence="13 14">TBRC 2205</strain>
    </source>
</reference>
<comment type="subcellular location">
    <subcellularLocation>
        <location evidence="1">Cell membrane</location>
    </subcellularLocation>
</comment>
<evidence type="ECO:0000256" key="5">
    <source>
        <dbReference type="ARBA" id="ARBA00023136"/>
    </source>
</evidence>
<evidence type="ECO:0000256" key="7">
    <source>
        <dbReference type="ARBA" id="ARBA00037904"/>
    </source>
</evidence>
<feature type="domain" description="Glycosyltransferase 2-like" evidence="12">
    <location>
        <begin position="39"/>
        <end position="193"/>
    </location>
</feature>
<dbReference type="InterPro" id="IPR029044">
    <property type="entry name" value="Nucleotide-diphossugar_trans"/>
</dbReference>
<feature type="transmembrane region" description="Helical" evidence="11">
    <location>
        <begin position="335"/>
        <end position="358"/>
    </location>
</feature>
<evidence type="ECO:0000256" key="4">
    <source>
        <dbReference type="ARBA" id="ARBA00022679"/>
    </source>
</evidence>
<feature type="transmembrane region" description="Helical" evidence="11">
    <location>
        <begin position="238"/>
        <end position="257"/>
    </location>
</feature>
<evidence type="ECO:0000256" key="11">
    <source>
        <dbReference type="SAM" id="Phobius"/>
    </source>
</evidence>
<evidence type="ECO:0000256" key="9">
    <source>
        <dbReference type="ARBA" id="ARBA00040345"/>
    </source>
</evidence>
<evidence type="ECO:0000256" key="2">
    <source>
        <dbReference type="ARBA" id="ARBA00022475"/>
    </source>
</evidence>
<dbReference type="Pfam" id="PF00535">
    <property type="entry name" value="Glycos_transf_2"/>
    <property type="match status" value="1"/>
</dbReference>
<dbReference type="RefSeq" id="WP_377341077.1">
    <property type="nucleotide sequence ID" value="NZ_JBHLUE010000016.1"/>
</dbReference>
<proteinExistence type="inferred from homology"/>
<comment type="pathway">
    <text evidence="7">Carotenoid biosynthesis; staphyloxanthin biosynthesis; staphyloxanthin from farnesyl diphosphate: step 4/5.</text>
</comment>
<dbReference type="Proteomes" id="UP001589894">
    <property type="component" value="Unassembled WGS sequence"/>
</dbReference>
<evidence type="ECO:0000256" key="1">
    <source>
        <dbReference type="ARBA" id="ARBA00004236"/>
    </source>
</evidence>